<name>A0A0A9H7F5_ARUDO</name>
<protein>
    <submittedName>
        <fullName evidence="1">Uncharacterized protein</fullName>
    </submittedName>
</protein>
<evidence type="ECO:0000313" key="1">
    <source>
        <dbReference type="EMBL" id="JAE32657.1"/>
    </source>
</evidence>
<sequence length="26" mass="2996">MIFNCCKDYKHPAQKNLLSNTVLNSI</sequence>
<reference evidence="1" key="1">
    <citation type="submission" date="2014-09" db="EMBL/GenBank/DDBJ databases">
        <authorList>
            <person name="Magalhaes I.L.F."/>
            <person name="Oliveira U."/>
            <person name="Santos F.R."/>
            <person name="Vidigal T.H.D.A."/>
            <person name="Brescovit A.D."/>
            <person name="Santos A.J."/>
        </authorList>
    </citation>
    <scope>NUCLEOTIDE SEQUENCE</scope>
    <source>
        <tissue evidence="1">Shoot tissue taken approximately 20 cm above the soil surface</tissue>
    </source>
</reference>
<accession>A0A0A9H7F5</accession>
<reference evidence="1" key="2">
    <citation type="journal article" date="2015" name="Data Brief">
        <title>Shoot transcriptome of the giant reed, Arundo donax.</title>
        <authorList>
            <person name="Barrero R.A."/>
            <person name="Guerrero F.D."/>
            <person name="Moolhuijzen P."/>
            <person name="Goolsby J.A."/>
            <person name="Tidwell J."/>
            <person name="Bellgard S.E."/>
            <person name="Bellgard M.I."/>
        </authorList>
    </citation>
    <scope>NUCLEOTIDE SEQUENCE</scope>
    <source>
        <tissue evidence="1">Shoot tissue taken approximately 20 cm above the soil surface</tissue>
    </source>
</reference>
<dbReference type="AlphaFoldDB" id="A0A0A9H7F5"/>
<organism evidence="1">
    <name type="scientific">Arundo donax</name>
    <name type="common">Giant reed</name>
    <name type="synonym">Donax arundinaceus</name>
    <dbReference type="NCBI Taxonomy" id="35708"/>
    <lineage>
        <taxon>Eukaryota</taxon>
        <taxon>Viridiplantae</taxon>
        <taxon>Streptophyta</taxon>
        <taxon>Embryophyta</taxon>
        <taxon>Tracheophyta</taxon>
        <taxon>Spermatophyta</taxon>
        <taxon>Magnoliopsida</taxon>
        <taxon>Liliopsida</taxon>
        <taxon>Poales</taxon>
        <taxon>Poaceae</taxon>
        <taxon>PACMAD clade</taxon>
        <taxon>Arundinoideae</taxon>
        <taxon>Arundineae</taxon>
        <taxon>Arundo</taxon>
    </lineage>
</organism>
<dbReference type="EMBL" id="GBRH01165239">
    <property type="protein sequence ID" value="JAE32657.1"/>
    <property type="molecule type" value="Transcribed_RNA"/>
</dbReference>
<proteinExistence type="predicted"/>